<dbReference type="SUPFAM" id="SSF51735">
    <property type="entry name" value="NAD(P)-binding Rossmann-fold domains"/>
    <property type="match status" value="2"/>
</dbReference>
<dbReference type="CDD" id="cd05233">
    <property type="entry name" value="SDR_c"/>
    <property type="match status" value="1"/>
</dbReference>
<feature type="domain" description="Thioester reductase (TE)" evidence="3">
    <location>
        <begin position="5"/>
        <end position="234"/>
    </location>
</feature>
<evidence type="ECO:0000256" key="2">
    <source>
        <dbReference type="ARBA" id="ARBA00023002"/>
    </source>
</evidence>
<dbReference type="RefSeq" id="WP_275684205.1">
    <property type="nucleotide sequence ID" value="NZ_JAJLJH010000007.1"/>
</dbReference>
<keyword evidence="5" id="KW-1185">Reference proteome</keyword>
<organism evidence="4 5">
    <name type="scientific">Scleromatobacter humisilvae</name>
    <dbReference type="NCBI Taxonomy" id="2897159"/>
    <lineage>
        <taxon>Bacteria</taxon>
        <taxon>Pseudomonadati</taxon>
        <taxon>Pseudomonadota</taxon>
        <taxon>Betaproteobacteria</taxon>
        <taxon>Burkholderiales</taxon>
        <taxon>Sphaerotilaceae</taxon>
        <taxon>Scleromatobacter</taxon>
    </lineage>
</organism>
<dbReference type="InterPro" id="IPR020904">
    <property type="entry name" value="Sc_DH/Rdtase_CS"/>
</dbReference>
<dbReference type="GO" id="GO:0016491">
    <property type="term" value="F:oxidoreductase activity"/>
    <property type="evidence" value="ECO:0007669"/>
    <property type="project" value="UniProtKB-KW"/>
</dbReference>
<dbReference type="Gene3D" id="3.40.50.720">
    <property type="entry name" value="NAD(P)-binding Rossmann-like Domain"/>
    <property type="match status" value="2"/>
</dbReference>
<dbReference type="EMBL" id="JAJLJH010000007">
    <property type="protein sequence ID" value="MCK9688161.1"/>
    <property type="molecule type" value="Genomic_DNA"/>
</dbReference>
<dbReference type="GO" id="GO:0016020">
    <property type="term" value="C:membrane"/>
    <property type="evidence" value="ECO:0007669"/>
    <property type="project" value="TreeGrafter"/>
</dbReference>
<dbReference type="PROSITE" id="PS00061">
    <property type="entry name" value="ADH_SHORT"/>
    <property type="match status" value="1"/>
</dbReference>
<comment type="similarity">
    <text evidence="1">Belongs to the short-chain dehydrogenases/reductases (SDR) family.</text>
</comment>
<dbReference type="InterPro" id="IPR013120">
    <property type="entry name" value="FAR_NAD-bd"/>
</dbReference>
<dbReference type="NCBIfam" id="NF005539">
    <property type="entry name" value="PRK07201.1"/>
    <property type="match status" value="1"/>
</dbReference>
<dbReference type="InterPro" id="IPR002347">
    <property type="entry name" value="SDR_fam"/>
</dbReference>
<accession>A0A9X1YSA6</accession>
<keyword evidence="2" id="KW-0560">Oxidoreductase</keyword>
<dbReference type="PRINTS" id="PR00080">
    <property type="entry name" value="SDRFAMILY"/>
</dbReference>
<evidence type="ECO:0000313" key="4">
    <source>
        <dbReference type="EMBL" id="MCK9688161.1"/>
    </source>
</evidence>
<evidence type="ECO:0000313" key="5">
    <source>
        <dbReference type="Proteomes" id="UP001139353"/>
    </source>
</evidence>
<dbReference type="PANTHER" id="PTHR44196">
    <property type="entry name" value="DEHYDROGENASE/REDUCTASE SDR FAMILY MEMBER 7B"/>
    <property type="match status" value="1"/>
</dbReference>
<dbReference type="PRINTS" id="PR00081">
    <property type="entry name" value="GDHRDH"/>
</dbReference>
<dbReference type="AlphaFoldDB" id="A0A9X1YSA6"/>
<dbReference type="Pfam" id="PF00106">
    <property type="entry name" value="adh_short"/>
    <property type="match status" value="1"/>
</dbReference>
<evidence type="ECO:0000259" key="3">
    <source>
        <dbReference type="Pfam" id="PF07993"/>
    </source>
</evidence>
<evidence type="ECO:0000256" key="1">
    <source>
        <dbReference type="ARBA" id="ARBA00006484"/>
    </source>
</evidence>
<protein>
    <submittedName>
        <fullName evidence="4">SDR family oxidoreductase</fullName>
    </submittedName>
</protein>
<dbReference type="CDD" id="cd05263">
    <property type="entry name" value="MupV_like_SDR_e"/>
    <property type="match status" value="1"/>
</dbReference>
<dbReference type="Pfam" id="PF07993">
    <property type="entry name" value="NAD_binding_4"/>
    <property type="match status" value="1"/>
</dbReference>
<dbReference type="Proteomes" id="UP001139353">
    <property type="component" value="Unassembled WGS sequence"/>
</dbReference>
<dbReference type="InterPro" id="IPR057313">
    <property type="entry name" value="Maqu_2507-like"/>
</dbReference>
<proteinExistence type="inferred from homology"/>
<gene>
    <name evidence="4" type="ORF">LPC04_20845</name>
</gene>
<reference evidence="4" key="1">
    <citation type="submission" date="2021-11" db="EMBL/GenBank/DDBJ databases">
        <title>BS-T2-15 a new species belonging to the Comamonadaceae family isolated from the soil of a French oak forest.</title>
        <authorList>
            <person name="Mieszkin S."/>
            <person name="Alain K."/>
        </authorList>
    </citation>
    <scope>NUCLEOTIDE SEQUENCE</scope>
    <source>
        <strain evidence="4">BS-T2-15</strain>
    </source>
</reference>
<sequence length="669" mass="72931">MQYFVTGATGFIGKRLVKALLARRGSTVYFLLRPGSESKVPDLLAYWGAPKGRAIPVMGDLTGKKLGVAADQVKALKGTIDQMYHLAAVYDLSADEESQVAVNVEGTRNAVEFAKAIDAGRFNHVSSIAAAGLYEGVFREDMFDEAENLDHPYFATKHESEKIVRTECKVPWTVYRPAMVVGDSTTGEMDKIDGPYYFFKLIQRMRQILPPWMPSIGLEGGRINIVPVDFVVAALDHISHSRLEGSGQCFHLVDPEGLRVGDVLAIFSKAAHAPKMNVFVNAALLGFIPRGVKKSMMALAPVRRVRNAVMKDLGLPEDMLTFVNYPTRFDDRDAQKALKGSGIACPPLKDYAWRLWDYWERHLDPALKIDHSLKGTVAGKVVLVTGGSSGIGLAAACKFAEAGAITVICARDEDKLAEAKKEILEFAKNGGRADAQVHTYAVDIADDAPTQAFIGWLNETLGGVDFLINNAGRSIRRAIEASYDRFHDFERTMQLNYFGCIRVTMGLLPGMVAKKKGHVVNISSIGVLTNAPRFSAYVASKAALDAWTRCASSEFADVGITFTTINMPLVRTPMIAPTKIYNNVPTLSPEEAADMIASACVEKPVRIATRLGVFGEVLHAFVPRVAQIVSNTTFRMFPDSSAASGDKGGKPKLSAEAVAMQQMMKGIHF</sequence>
<comment type="caution">
    <text evidence="4">The sequence shown here is derived from an EMBL/GenBank/DDBJ whole genome shotgun (WGS) entry which is preliminary data.</text>
</comment>
<dbReference type="InterPro" id="IPR036291">
    <property type="entry name" value="NAD(P)-bd_dom_sf"/>
</dbReference>
<dbReference type="PANTHER" id="PTHR44196:SF1">
    <property type="entry name" value="DEHYDROGENASE_REDUCTASE SDR FAMILY MEMBER 7B"/>
    <property type="match status" value="1"/>
</dbReference>
<name>A0A9X1YSA6_9BURK</name>